<accession>A0A6V8KEC6</accession>
<dbReference type="AlphaFoldDB" id="A0A6V8KEC6"/>
<name>A0A6V8KEC6_9ACTN</name>
<dbReference type="GO" id="GO:0046503">
    <property type="term" value="P:glycerolipid catabolic process"/>
    <property type="evidence" value="ECO:0007669"/>
    <property type="project" value="TreeGrafter"/>
</dbReference>
<dbReference type="Gene3D" id="3.40.50.1820">
    <property type="entry name" value="alpha/beta hydrolase"/>
    <property type="match status" value="1"/>
</dbReference>
<dbReference type="Proteomes" id="UP000482800">
    <property type="component" value="Unassembled WGS sequence"/>
</dbReference>
<feature type="domain" description="AB hydrolase-1" evidence="1">
    <location>
        <begin position="29"/>
        <end position="258"/>
    </location>
</feature>
<dbReference type="GO" id="GO:0004806">
    <property type="term" value="F:triacylglycerol lipase activity"/>
    <property type="evidence" value="ECO:0007669"/>
    <property type="project" value="TreeGrafter"/>
</dbReference>
<reference evidence="2 3" key="1">
    <citation type="submission" date="2020-03" db="EMBL/GenBank/DDBJ databases">
        <title>Whole genome shotgun sequence of Phytohabitans houttuyneae NBRC 108639.</title>
        <authorList>
            <person name="Komaki H."/>
            <person name="Tamura T."/>
        </authorList>
    </citation>
    <scope>NUCLEOTIDE SEQUENCE [LARGE SCALE GENOMIC DNA]</scope>
    <source>
        <strain evidence="2 3">NBRC 108639</strain>
    </source>
</reference>
<dbReference type="PANTHER" id="PTHR43433:SF5">
    <property type="entry name" value="AB HYDROLASE-1 DOMAIN-CONTAINING PROTEIN"/>
    <property type="match status" value="1"/>
</dbReference>
<protein>
    <submittedName>
        <fullName evidence="2">Alpha/beta hydrolase</fullName>
    </submittedName>
</protein>
<evidence type="ECO:0000313" key="3">
    <source>
        <dbReference type="Proteomes" id="UP000482800"/>
    </source>
</evidence>
<dbReference type="InterPro" id="IPR029058">
    <property type="entry name" value="AB_hydrolase_fold"/>
</dbReference>
<dbReference type="EMBL" id="BLPF01000003">
    <property type="protein sequence ID" value="GFJ83592.1"/>
    <property type="molecule type" value="Genomic_DNA"/>
</dbReference>
<sequence>MSHRVIVDHVRSADGTRLALDVLGSGPPLVLVGGAFSFRRWKGFVELAQLLADDFTVVGYDRRGRADSEPGPATSVALEMADLRAVVAHASGGPAHVFGMSSGGVLSLRAAAAGVPMRSLAVYQPPFVLGGRVPPADLAERVARLVAAGKRSKAVRLFMTRGMGAPAPAVLLMRLAPFWRDLTAVAHTLPADHAVMGETLAGRPLDPQPWRDVPVPVLVIDGGKSPAGAGAAADALAGHLPHATRLTLPGQGHNVSMPALAAAIGDFAISGRADDHRRTRP</sequence>
<dbReference type="Pfam" id="PF12697">
    <property type="entry name" value="Abhydrolase_6"/>
    <property type="match status" value="1"/>
</dbReference>
<reference evidence="2 3" key="2">
    <citation type="submission" date="2020-03" db="EMBL/GenBank/DDBJ databases">
        <authorList>
            <person name="Ichikawa N."/>
            <person name="Kimura A."/>
            <person name="Kitahashi Y."/>
            <person name="Uohara A."/>
        </authorList>
    </citation>
    <scope>NUCLEOTIDE SEQUENCE [LARGE SCALE GENOMIC DNA]</scope>
    <source>
        <strain evidence="2 3">NBRC 108639</strain>
    </source>
</reference>
<proteinExistence type="predicted"/>
<dbReference type="PANTHER" id="PTHR43433">
    <property type="entry name" value="HYDROLASE, ALPHA/BETA FOLD FAMILY PROTEIN"/>
    <property type="match status" value="1"/>
</dbReference>
<evidence type="ECO:0000259" key="1">
    <source>
        <dbReference type="Pfam" id="PF12697"/>
    </source>
</evidence>
<keyword evidence="3" id="KW-1185">Reference proteome</keyword>
<keyword evidence="2" id="KW-0378">Hydrolase</keyword>
<evidence type="ECO:0000313" key="2">
    <source>
        <dbReference type="EMBL" id="GFJ83592.1"/>
    </source>
</evidence>
<comment type="caution">
    <text evidence="2">The sequence shown here is derived from an EMBL/GenBank/DDBJ whole genome shotgun (WGS) entry which is preliminary data.</text>
</comment>
<organism evidence="2 3">
    <name type="scientific">Phytohabitans houttuyneae</name>
    <dbReference type="NCBI Taxonomy" id="1076126"/>
    <lineage>
        <taxon>Bacteria</taxon>
        <taxon>Bacillati</taxon>
        <taxon>Actinomycetota</taxon>
        <taxon>Actinomycetes</taxon>
        <taxon>Micromonosporales</taxon>
        <taxon>Micromonosporaceae</taxon>
    </lineage>
</organism>
<dbReference type="InterPro" id="IPR050471">
    <property type="entry name" value="AB_hydrolase"/>
</dbReference>
<dbReference type="RefSeq" id="WP_173066301.1">
    <property type="nucleotide sequence ID" value="NZ_BAABGO010000032.1"/>
</dbReference>
<gene>
    <name evidence="2" type="ORF">Phou_077720</name>
</gene>
<dbReference type="InterPro" id="IPR000073">
    <property type="entry name" value="AB_hydrolase_1"/>
</dbReference>
<dbReference type="SUPFAM" id="SSF53474">
    <property type="entry name" value="alpha/beta-Hydrolases"/>
    <property type="match status" value="1"/>
</dbReference>